<sequence length="713" mass="83646">MLDENFLHESIINRQISKRYGRDSYIETIEQYNRSAEVFSSVKTKDTAYIAPTSYGKSSIVREVILQNEFNRIAVIVPTKSLITQTYNDIRKLNLNYKLILHDEMYTGQEKFIGILTQERATRLINKFNICFDILFIDEAHNLLSTDSRNLLLSRLIMLNYKSNKNQRLLFLSPLVSDISNLKIKNTSEGPIAESVIKHNLKAYEVFYLDKRNRLSAYNRFTDDLYPLASNTNFIDYITTRSKEKNFVYNYRPKNVEKIAEEIYNNISVEIESPTIRKISKVIETEISEDINVVQYILKGIVYLHGKMPTILKEYLEYNYKELPEFKYVVANSVILEGINFPIDNLYITSTFGLKAKGLNNLIGRVNRLNYVFRENSIEKIISNIHFVDSETYTDSRSNMINKIVLLREHTFTDENKNPLLENYNVDNLGLSRYEKESKIIKDNRIIDATDFLINREAKNQSDRIKLNFIENNIDDFYKNVDTIIPTVISNIQKITDPDNVIQTIYEVFIQNLSYEIKDFEVERLKNEKARNYYKYYIELFQLFGLKEKINDTIKYFEIKAQTADPFLYIGSSFGDTIRQSAVYTNSETQQEVYINLQDKNRQRLANIALIKIKLEEDFVSFKIKKLIAFLFDFNLISEKAYFLAVYGTADVNLINLTRIGLGPNIIRLLNENEQIKNIQFDDNGNLISNSDFKQFIRRQPELVQFEINKYVR</sequence>
<dbReference type="RefSeq" id="WP_248729744.1">
    <property type="nucleotide sequence ID" value="NZ_CP096829.1"/>
</dbReference>
<dbReference type="Gene3D" id="3.40.50.300">
    <property type="entry name" value="P-loop containing nucleotide triphosphate hydrolases"/>
    <property type="match status" value="2"/>
</dbReference>
<keyword evidence="2" id="KW-0347">Helicase</keyword>
<dbReference type="InterPro" id="IPR027417">
    <property type="entry name" value="P-loop_NTPase"/>
</dbReference>
<gene>
    <name evidence="2" type="ORF">M0M44_10750</name>
</gene>
<dbReference type="PROSITE" id="PS51192">
    <property type="entry name" value="HELICASE_ATP_BIND_1"/>
    <property type="match status" value="1"/>
</dbReference>
<evidence type="ECO:0000313" key="3">
    <source>
        <dbReference type="Proteomes" id="UP000829998"/>
    </source>
</evidence>
<organism evidence="2 3">
    <name type="scientific">Flavobacterium humidisoli</name>
    <dbReference type="NCBI Taxonomy" id="2937442"/>
    <lineage>
        <taxon>Bacteria</taxon>
        <taxon>Pseudomonadati</taxon>
        <taxon>Bacteroidota</taxon>
        <taxon>Flavobacteriia</taxon>
        <taxon>Flavobacteriales</taxon>
        <taxon>Flavobacteriaceae</taxon>
        <taxon>Flavobacterium</taxon>
    </lineage>
</organism>
<dbReference type="InterPro" id="IPR011545">
    <property type="entry name" value="DEAD/DEAH_box_helicase_dom"/>
</dbReference>
<dbReference type="SUPFAM" id="SSF52540">
    <property type="entry name" value="P-loop containing nucleoside triphosphate hydrolases"/>
    <property type="match status" value="1"/>
</dbReference>
<keyword evidence="3" id="KW-1185">Reference proteome</keyword>
<dbReference type="InterPro" id="IPR014001">
    <property type="entry name" value="Helicase_ATP-bd"/>
</dbReference>
<accession>A0ABY4M1C1</accession>
<keyword evidence="2" id="KW-0378">Hydrolase</keyword>
<dbReference type="SMART" id="SM00487">
    <property type="entry name" value="DEXDc"/>
    <property type="match status" value="1"/>
</dbReference>
<dbReference type="Pfam" id="PF00270">
    <property type="entry name" value="DEAD"/>
    <property type="match status" value="1"/>
</dbReference>
<evidence type="ECO:0000313" key="2">
    <source>
        <dbReference type="EMBL" id="UPZ17806.1"/>
    </source>
</evidence>
<proteinExistence type="predicted"/>
<dbReference type="Proteomes" id="UP000829998">
    <property type="component" value="Chromosome"/>
</dbReference>
<name>A0ABY4M1C1_9FLAO</name>
<evidence type="ECO:0000259" key="1">
    <source>
        <dbReference type="PROSITE" id="PS51192"/>
    </source>
</evidence>
<feature type="domain" description="Helicase ATP-binding" evidence="1">
    <location>
        <begin position="38"/>
        <end position="175"/>
    </location>
</feature>
<keyword evidence="2" id="KW-0547">Nucleotide-binding</keyword>
<reference evidence="2 3" key="1">
    <citation type="submission" date="2022-04" db="EMBL/GenBank/DDBJ databases">
        <authorList>
            <person name="Ra J.-S."/>
            <person name="Kim S.-B."/>
        </authorList>
    </citation>
    <scope>NUCLEOTIDE SEQUENCE [LARGE SCALE GENOMIC DNA]</scope>
    <source>
        <strain evidence="2 3">MMS21-Er5</strain>
    </source>
</reference>
<protein>
    <submittedName>
        <fullName evidence="2">DEAD/DEAH box helicase</fullName>
    </submittedName>
</protein>
<dbReference type="EMBL" id="CP096829">
    <property type="protein sequence ID" value="UPZ17806.1"/>
    <property type="molecule type" value="Genomic_DNA"/>
</dbReference>
<keyword evidence="2" id="KW-0067">ATP-binding</keyword>
<dbReference type="GO" id="GO:0004386">
    <property type="term" value="F:helicase activity"/>
    <property type="evidence" value="ECO:0007669"/>
    <property type="project" value="UniProtKB-KW"/>
</dbReference>